<evidence type="ECO:0000313" key="2">
    <source>
        <dbReference type="Proteomes" id="UP000030481"/>
    </source>
</evidence>
<dbReference type="Pfam" id="PF11746">
    <property type="entry name" value="DUF3303"/>
    <property type="match status" value="1"/>
</dbReference>
<evidence type="ECO:0008006" key="3">
    <source>
        <dbReference type="Google" id="ProtNLM"/>
    </source>
</evidence>
<sequence length="117" mass="13641">MRDNELNLKIIPMQLFLADCQFPDIENQVKAYQLFVEAWENGEIAKSDKTDKFEMLFRVHAPGEGRVVCLCKAESDKEIFDHFAPWRAKFGIHMEFTPVISCQNIVDYHKDLFKTLG</sequence>
<comment type="caution">
    <text evidence="1">The sequence shown here is derived from an EMBL/GenBank/DDBJ whole genome shotgun (WGS) entry which is preliminary data.</text>
</comment>
<organism evidence="1 2">
    <name type="scientific">Prochlorococcus marinus str. MIT 9401</name>
    <dbReference type="NCBI Taxonomy" id="167551"/>
    <lineage>
        <taxon>Bacteria</taxon>
        <taxon>Bacillati</taxon>
        <taxon>Cyanobacteriota</taxon>
        <taxon>Cyanophyceae</taxon>
        <taxon>Synechococcales</taxon>
        <taxon>Prochlorococcaceae</taxon>
        <taxon>Prochlorococcus</taxon>
    </lineage>
</organism>
<protein>
    <recommendedName>
        <fullName evidence="3">DUF3303 domain-containing protein</fullName>
    </recommendedName>
</protein>
<accession>A0A0A2B2C4</accession>
<proteinExistence type="predicted"/>
<dbReference type="Proteomes" id="UP000030481">
    <property type="component" value="Unassembled WGS sequence"/>
</dbReference>
<reference evidence="2" key="1">
    <citation type="journal article" date="2014" name="Sci. Data">
        <title>Genomes of diverse isolates of the marine cyanobacterium Prochlorococcus.</title>
        <authorList>
            <person name="Biller S."/>
            <person name="Berube P."/>
            <person name="Thompson J."/>
            <person name="Kelly L."/>
            <person name="Roggensack S."/>
            <person name="Awad L."/>
            <person name="Roache-Johnson K."/>
            <person name="Ding H."/>
            <person name="Giovannoni S.J."/>
            <person name="Moore L.R."/>
            <person name="Chisholm S.W."/>
        </authorList>
    </citation>
    <scope>NUCLEOTIDE SEQUENCE [LARGE SCALE GENOMIC DNA]</scope>
</reference>
<dbReference type="InterPro" id="IPR021734">
    <property type="entry name" value="DUF3303"/>
</dbReference>
<dbReference type="EMBL" id="JNAR01000016">
    <property type="protein sequence ID" value="KGG06935.1"/>
    <property type="molecule type" value="Genomic_DNA"/>
</dbReference>
<name>A0A0A2B2C4_PROMR</name>
<dbReference type="AlphaFoldDB" id="A0A0A2B2C4"/>
<gene>
    <name evidence="1" type="ORF">EV01_1264</name>
</gene>
<evidence type="ECO:0000313" key="1">
    <source>
        <dbReference type="EMBL" id="KGG06935.1"/>
    </source>
</evidence>